<accession>A0ACB8R9J9</accession>
<proteinExistence type="predicted"/>
<sequence length="704" mass="79042">MLPVSTPLQSTPPRGIPLASDASVHSTPPQFKNAGVEPFATGKDEAKVTHRRLAVEMGSRFIGPMPVSSFFDEFVPPPKDANGKPVKKPTSRKFPQKASLSEASFIAEIEKRKLCPNLQFLDTHTTSDPLHPKELKPDISVVAPGQDPVWRKMELVIERKPRAHDPFADPSPVKDGEGNRKNSFLHNSDNALANRGQISSYAAAQFQAQFREWAFSVVLLDDYARILRWDRAGTVVTERFNWREDPDTLAEFLWRFNHLDAKQRGYDVTVTPATSGEAMLAMEGFAAARKKGKKYLPILTEDIELHKFMVYDEKASTERFFVGPSAHVYNRSMAGRGTFGYYAWDIDGERVVYLKDSWRIDTEDMAKETDIYEKLEKAGVHRVAKLGCGGDLPGQSTRSQDFISEEHPWACMTSNVYRHTHCRMSFLTIGAPLQRFSSTRQLCVAIYDALTAHSEAYTKAKILHRDVSAGNILIDEDGRGFLIDWDLCRDVSLPPGRRRQWRTGTWQFISAALLLEPQSKPHTVSDDLESFCHVLTYMIVKYRPTNYRNLHRKIKLVYDDYNDEGAVITGGEGKLSFFREATLDAGGLLGKIPKPCFNIIQGLRQLFAPLYYWETAATAVPPSPSDVMKIFEAQMDSSKRGEWDATTCKGPAVYVAEAYPPDTDAATNANGKRSRARDDIGPLSNHPSTRVSALRQSTPEEVLE</sequence>
<comment type="caution">
    <text evidence="1">The sequence shown here is derived from an EMBL/GenBank/DDBJ whole genome shotgun (WGS) entry which is preliminary data.</text>
</comment>
<keyword evidence="2" id="KW-1185">Reference proteome</keyword>
<gene>
    <name evidence="1" type="ORF">FA95DRAFT_1683715</name>
</gene>
<organism evidence="1 2">
    <name type="scientific">Auriscalpium vulgare</name>
    <dbReference type="NCBI Taxonomy" id="40419"/>
    <lineage>
        <taxon>Eukaryota</taxon>
        <taxon>Fungi</taxon>
        <taxon>Dikarya</taxon>
        <taxon>Basidiomycota</taxon>
        <taxon>Agaricomycotina</taxon>
        <taxon>Agaricomycetes</taxon>
        <taxon>Russulales</taxon>
        <taxon>Auriscalpiaceae</taxon>
        <taxon>Auriscalpium</taxon>
    </lineage>
</organism>
<reference evidence="1" key="2">
    <citation type="journal article" date="2022" name="New Phytol.">
        <title>Evolutionary transition to the ectomycorrhizal habit in the genomes of a hyperdiverse lineage of mushroom-forming fungi.</title>
        <authorList>
            <person name="Looney B."/>
            <person name="Miyauchi S."/>
            <person name="Morin E."/>
            <person name="Drula E."/>
            <person name="Courty P.E."/>
            <person name="Kohler A."/>
            <person name="Kuo A."/>
            <person name="LaButti K."/>
            <person name="Pangilinan J."/>
            <person name="Lipzen A."/>
            <person name="Riley R."/>
            <person name="Andreopoulos W."/>
            <person name="He G."/>
            <person name="Johnson J."/>
            <person name="Nolan M."/>
            <person name="Tritt A."/>
            <person name="Barry K.W."/>
            <person name="Grigoriev I.V."/>
            <person name="Nagy L.G."/>
            <person name="Hibbett D."/>
            <person name="Henrissat B."/>
            <person name="Matheny P.B."/>
            <person name="Labbe J."/>
            <person name="Martin F.M."/>
        </authorList>
    </citation>
    <scope>NUCLEOTIDE SEQUENCE</scope>
    <source>
        <strain evidence="1">FP105234-sp</strain>
    </source>
</reference>
<reference evidence="1" key="1">
    <citation type="submission" date="2021-02" db="EMBL/GenBank/DDBJ databases">
        <authorList>
            <consortium name="DOE Joint Genome Institute"/>
            <person name="Ahrendt S."/>
            <person name="Looney B.P."/>
            <person name="Miyauchi S."/>
            <person name="Morin E."/>
            <person name="Drula E."/>
            <person name="Courty P.E."/>
            <person name="Chicoki N."/>
            <person name="Fauchery L."/>
            <person name="Kohler A."/>
            <person name="Kuo A."/>
            <person name="Labutti K."/>
            <person name="Pangilinan J."/>
            <person name="Lipzen A."/>
            <person name="Riley R."/>
            <person name="Andreopoulos W."/>
            <person name="He G."/>
            <person name="Johnson J."/>
            <person name="Barry K.W."/>
            <person name="Grigoriev I.V."/>
            <person name="Nagy L."/>
            <person name="Hibbett D."/>
            <person name="Henrissat B."/>
            <person name="Matheny P.B."/>
            <person name="Labbe J."/>
            <person name="Martin F."/>
        </authorList>
    </citation>
    <scope>NUCLEOTIDE SEQUENCE</scope>
    <source>
        <strain evidence="1">FP105234-sp</strain>
    </source>
</reference>
<protein>
    <submittedName>
        <fullName evidence="1">Uncharacterized protein</fullName>
    </submittedName>
</protein>
<evidence type="ECO:0000313" key="1">
    <source>
        <dbReference type="EMBL" id="KAI0040610.1"/>
    </source>
</evidence>
<feature type="non-terminal residue" evidence="1">
    <location>
        <position position="1"/>
    </location>
</feature>
<evidence type="ECO:0000313" key="2">
    <source>
        <dbReference type="Proteomes" id="UP000814033"/>
    </source>
</evidence>
<name>A0ACB8R9J9_9AGAM</name>
<dbReference type="Proteomes" id="UP000814033">
    <property type="component" value="Unassembled WGS sequence"/>
</dbReference>
<dbReference type="EMBL" id="MU276182">
    <property type="protein sequence ID" value="KAI0040610.1"/>
    <property type="molecule type" value="Genomic_DNA"/>
</dbReference>